<organism evidence="1 2">
    <name type="scientific">Podospora fimiseda</name>
    <dbReference type="NCBI Taxonomy" id="252190"/>
    <lineage>
        <taxon>Eukaryota</taxon>
        <taxon>Fungi</taxon>
        <taxon>Dikarya</taxon>
        <taxon>Ascomycota</taxon>
        <taxon>Pezizomycotina</taxon>
        <taxon>Sordariomycetes</taxon>
        <taxon>Sordariomycetidae</taxon>
        <taxon>Sordariales</taxon>
        <taxon>Podosporaceae</taxon>
        <taxon>Podospora</taxon>
    </lineage>
</organism>
<evidence type="ECO:0000313" key="2">
    <source>
        <dbReference type="Proteomes" id="UP001301958"/>
    </source>
</evidence>
<dbReference type="AlphaFoldDB" id="A0AAN7GYG5"/>
<reference evidence="1" key="2">
    <citation type="submission" date="2023-05" db="EMBL/GenBank/DDBJ databases">
        <authorList>
            <consortium name="Lawrence Berkeley National Laboratory"/>
            <person name="Steindorff A."/>
            <person name="Hensen N."/>
            <person name="Bonometti L."/>
            <person name="Westerberg I."/>
            <person name="Brannstrom I.O."/>
            <person name="Guillou S."/>
            <person name="Cros-Aarteil S."/>
            <person name="Calhoun S."/>
            <person name="Haridas S."/>
            <person name="Kuo A."/>
            <person name="Mondo S."/>
            <person name="Pangilinan J."/>
            <person name="Riley R."/>
            <person name="Labutti K."/>
            <person name="Andreopoulos B."/>
            <person name="Lipzen A."/>
            <person name="Chen C."/>
            <person name="Yanf M."/>
            <person name="Daum C."/>
            <person name="Ng V."/>
            <person name="Clum A."/>
            <person name="Ohm R."/>
            <person name="Martin F."/>
            <person name="Silar P."/>
            <person name="Natvig D."/>
            <person name="Lalanne C."/>
            <person name="Gautier V."/>
            <person name="Ament-Velasquez S.L."/>
            <person name="Kruys A."/>
            <person name="Hutchinson M.I."/>
            <person name="Powell A.J."/>
            <person name="Barry K."/>
            <person name="Miller A.N."/>
            <person name="Grigoriev I.V."/>
            <person name="Debuchy R."/>
            <person name="Gladieux P."/>
            <person name="Thoren M.H."/>
            <person name="Johannesson H."/>
        </authorList>
    </citation>
    <scope>NUCLEOTIDE SEQUENCE</scope>
    <source>
        <strain evidence="1">CBS 990.96</strain>
    </source>
</reference>
<protein>
    <submittedName>
        <fullName evidence="1">Uncharacterized protein</fullName>
    </submittedName>
</protein>
<keyword evidence="2" id="KW-1185">Reference proteome</keyword>
<reference evidence="1" key="1">
    <citation type="journal article" date="2023" name="Mol. Phylogenet. Evol.">
        <title>Genome-scale phylogeny and comparative genomics of the fungal order Sordariales.</title>
        <authorList>
            <person name="Hensen N."/>
            <person name="Bonometti L."/>
            <person name="Westerberg I."/>
            <person name="Brannstrom I.O."/>
            <person name="Guillou S."/>
            <person name="Cros-Aarteil S."/>
            <person name="Calhoun S."/>
            <person name="Haridas S."/>
            <person name="Kuo A."/>
            <person name="Mondo S."/>
            <person name="Pangilinan J."/>
            <person name="Riley R."/>
            <person name="LaButti K."/>
            <person name="Andreopoulos B."/>
            <person name="Lipzen A."/>
            <person name="Chen C."/>
            <person name="Yan M."/>
            <person name="Daum C."/>
            <person name="Ng V."/>
            <person name="Clum A."/>
            <person name="Steindorff A."/>
            <person name="Ohm R.A."/>
            <person name="Martin F."/>
            <person name="Silar P."/>
            <person name="Natvig D.O."/>
            <person name="Lalanne C."/>
            <person name="Gautier V."/>
            <person name="Ament-Velasquez S.L."/>
            <person name="Kruys A."/>
            <person name="Hutchinson M.I."/>
            <person name="Powell A.J."/>
            <person name="Barry K."/>
            <person name="Miller A.N."/>
            <person name="Grigoriev I.V."/>
            <person name="Debuchy R."/>
            <person name="Gladieux P."/>
            <person name="Hiltunen Thoren M."/>
            <person name="Johannesson H."/>
        </authorList>
    </citation>
    <scope>NUCLEOTIDE SEQUENCE</scope>
    <source>
        <strain evidence="1">CBS 990.96</strain>
    </source>
</reference>
<sequence>MYTYKYTLENPFVLLFVERVYCSYSPGRHDRVGCATVNACNKQKNKRIFQGVFSGKGIMDEKYGSFLGRDDITGKRKVIWKDFLTHDGNCYGMEDEVYLICLKEIRGIRTWFLTHNDNFVSCFLEEDVYGENICPICLSNERKIPSQRTDLGHVGQQTAFPGGRCIFSPCCFCAVKCNTGLIFTRTVKMRRRGGGGGEGIEREARFQHVVDVRMRFLPIRDWTVGYRGFDRFGYKNSLWKVCVWSRLLVVGKHDSGQIICLAPNVTI</sequence>
<gene>
    <name evidence="1" type="ORF">QBC38DRAFT_272163</name>
</gene>
<name>A0AAN7GYG5_9PEZI</name>
<proteinExistence type="predicted"/>
<comment type="caution">
    <text evidence="1">The sequence shown here is derived from an EMBL/GenBank/DDBJ whole genome shotgun (WGS) entry which is preliminary data.</text>
</comment>
<dbReference type="EMBL" id="MU865375">
    <property type="protein sequence ID" value="KAK4225095.1"/>
    <property type="molecule type" value="Genomic_DNA"/>
</dbReference>
<dbReference type="Proteomes" id="UP001301958">
    <property type="component" value="Unassembled WGS sequence"/>
</dbReference>
<evidence type="ECO:0000313" key="1">
    <source>
        <dbReference type="EMBL" id="KAK4225095.1"/>
    </source>
</evidence>
<accession>A0AAN7GYG5</accession>